<name>A0A1W6MS72_9HYPH</name>
<organism evidence="1 2">
    <name type="scientific">Methylocystis bryophila</name>
    <dbReference type="NCBI Taxonomy" id="655015"/>
    <lineage>
        <taxon>Bacteria</taxon>
        <taxon>Pseudomonadati</taxon>
        <taxon>Pseudomonadota</taxon>
        <taxon>Alphaproteobacteria</taxon>
        <taxon>Hyphomicrobiales</taxon>
        <taxon>Methylocystaceae</taxon>
        <taxon>Methylocystis</taxon>
    </lineage>
</organism>
<dbReference type="RefSeq" id="WP_085770513.1">
    <property type="nucleotide sequence ID" value="NZ_AP027149.1"/>
</dbReference>
<sequence>MHFVISGTWGPTDPTRAMLPFIFAASAIQENDTVTLMLFHDAVLMAVAGAAAKLVPVGPPNRYEEVVSHPNVTLWACRPCLDARAIVSSSLDQRVKLGGMNDFHAASKRSDSKVIAF</sequence>
<gene>
    <name evidence="1" type="ORF">B1812_04480</name>
</gene>
<dbReference type="Pfam" id="PF02635">
    <property type="entry name" value="DsrE"/>
    <property type="match status" value="1"/>
</dbReference>
<accession>A0A1W6MS72</accession>
<dbReference type="InterPro" id="IPR027396">
    <property type="entry name" value="DsrEFH-like"/>
</dbReference>
<dbReference type="KEGG" id="mbry:B1812_04480"/>
<dbReference type="OrthoDB" id="9812053at2"/>
<dbReference type="STRING" id="655015.B1812_04480"/>
<evidence type="ECO:0000313" key="2">
    <source>
        <dbReference type="Proteomes" id="UP000193978"/>
    </source>
</evidence>
<dbReference type="EMBL" id="CP019948">
    <property type="protein sequence ID" value="ARN80451.1"/>
    <property type="molecule type" value="Genomic_DNA"/>
</dbReference>
<dbReference type="AlphaFoldDB" id="A0A1W6MS72"/>
<reference evidence="1 2" key="1">
    <citation type="submission" date="2017-02" db="EMBL/GenBank/DDBJ databases">
        <authorList>
            <person name="Peterson S.W."/>
        </authorList>
    </citation>
    <scope>NUCLEOTIDE SEQUENCE [LARGE SCALE GENOMIC DNA]</scope>
    <source>
        <strain evidence="1 2">S285</strain>
    </source>
</reference>
<evidence type="ECO:0000313" key="1">
    <source>
        <dbReference type="EMBL" id="ARN80451.1"/>
    </source>
</evidence>
<keyword evidence="2" id="KW-1185">Reference proteome</keyword>
<protein>
    <submittedName>
        <fullName evidence="1">Sulfur reduction protein DsrE</fullName>
    </submittedName>
</protein>
<dbReference type="InterPro" id="IPR003787">
    <property type="entry name" value="Sulphur_relay_DsrE/F-like"/>
</dbReference>
<dbReference type="Gene3D" id="3.40.1260.10">
    <property type="entry name" value="DsrEFH-like"/>
    <property type="match status" value="1"/>
</dbReference>
<proteinExistence type="predicted"/>
<dbReference type="Proteomes" id="UP000193978">
    <property type="component" value="Chromosome"/>
</dbReference>
<dbReference type="SUPFAM" id="SSF75169">
    <property type="entry name" value="DsrEFH-like"/>
    <property type="match status" value="1"/>
</dbReference>